<gene>
    <name evidence="1" type="ORF">ASPFODRAFT_55192</name>
</gene>
<evidence type="ECO:0000313" key="1">
    <source>
        <dbReference type="EMBL" id="OJZ79472.1"/>
    </source>
</evidence>
<dbReference type="InterPro" id="IPR027417">
    <property type="entry name" value="P-loop_NTPase"/>
</dbReference>
<proteinExistence type="predicted"/>
<dbReference type="AlphaFoldDB" id="A0A1M3SYA8"/>
<name>A0A1M3SYA8_ASPLC</name>
<dbReference type="Gene3D" id="3.40.50.300">
    <property type="entry name" value="P-loop containing nucleotide triphosphate hydrolases"/>
    <property type="match status" value="1"/>
</dbReference>
<dbReference type="EMBL" id="KV878330">
    <property type="protein sequence ID" value="OJZ79472.1"/>
    <property type="molecule type" value="Genomic_DNA"/>
</dbReference>
<protein>
    <recommendedName>
        <fullName evidence="3">ATPase AAA-type core domain-containing protein</fullName>
    </recommendedName>
</protein>
<sequence>MSTSVSRSRQCSRDVRRRPRTKALKWKRTVQLSSNGVALCALLYRIHDVTARGDHILIMTTNVIKQLNNALLCPGRIDMESDFGYGCLGTIRTSFTQPPPGTSWVFWALEDSFAHIPCQLARSRRQIISSIHRLYSQNLSLLVGTVQQWFRLTFGSTEIVL</sequence>
<organism evidence="1 2">
    <name type="scientific">Aspergillus luchuensis (strain CBS 106.47)</name>
    <dbReference type="NCBI Taxonomy" id="1137211"/>
    <lineage>
        <taxon>Eukaryota</taxon>
        <taxon>Fungi</taxon>
        <taxon>Dikarya</taxon>
        <taxon>Ascomycota</taxon>
        <taxon>Pezizomycotina</taxon>
        <taxon>Eurotiomycetes</taxon>
        <taxon>Eurotiomycetidae</taxon>
        <taxon>Eurotiales</taxon>
        <taxon>Aspergillaceae</taxon>
        <taxon>Aspergillus</taxon>
        <taxon>Aspergillus subgen. Circumdati</taxon>
    </lineage>
</organism>
<evidence type="ECO:0000313" key="2">
    <source>
        <dbReference type="Proteomes" id="UP000184063"/>
    </source>
</evidence>
<accession>A0A1M3SYA8</accession>
<evidence type="ECO:0008006" key="3">
    <source>
        <dbReference type="Google" id="ProtNLM"/>
    </source>
</evidence>
<reference evidence="2" key="1">
    <citation type="journal article" date="2017" name="Genome Biol.">
        <title>Comparative genomics reveals high biological diversity and specific adaptations in the industrially and medically important fungal genus Aspergillus.</title>
        <authorList>
            <person name="de Vries R.P."/>
            <person name="Riley R."/>
            <person name="Wiebenga A."/>
            <person name="Aguilar-Osorio G."/>
            <person name="Amillis S."/>
            <person name="Uchima C.A."/>
            <person name="Anderluh G."/>
            <person name="Asadollahi M."/>
            <person name="Askin M."/>
            <person name="Barry K."/>
            <person name="Battaglia E."/>
            <person name="Bayram O."/>
            <person name="Benocci T."/>
            <person name="Braus-Stromeyer S.A."/>
            <person name="Caldana C."/>
            <person name="Canovas D."/>
            <person name="Cerqueira G.C."/>
            <person name="Chen F."/>
            <person name="Chen W."/>
            <person name="Choi C."/>
            <person name="Clum A."/>
            <person name="Dos Santos R.A."/>
            <person name="Damasio A.R."/>
            <person name="Diallinas G."/>
            <person name="Emri T."/>
            <person name="Fekete E."/>
            <person name="Flipphi M."/>
            <person name="Freyberg S."/>
            <person name="Gallo A."/>
            <person name="Gournas C."/>
            <person name="Habgood R."/>
            <person name="Hainaut M."/>
            <person name="Harispe M.L."/>
            <person name="Henrissat B."/>
            <person name="Hilden K.S."/>
            <person name="Hope R."/>
            <person name="Hossain A."/>
            <person name="Karabika E."/>
            <person name="Karaffa L."/>
            <person name="Karanyi Z."/>
            <person name="Krasevec N."/>
            <person name="Kuo A."/>
            <person name="Kusch H."/>
            <person name="LaButti K."/>
            <person name="Lagendijk E.L."/>
            <person name="Lapidus A."/>
            <person name="Levasseur A."/>
            <person name="Lindquist E."/>
            <person name="Lipzen A."/>
            <person name="Logrieco A.F."/>
            <person name="MacCabe A."/>
            <person name="Maekelae M.R."/>
            <person name="Malavazi I."/>
            <person name="Melin P."/>
            <person name="Meyer V."/>
            <person name="Mielnichuk N."/>
            <person name="Miskei M."/>
            <person name="Molnar A.P."/>
            <person name="Mule G."/>
            <person name="Ngan C.Y."/>
            <person name="Orejas M."/>
            <person name="Orosz E."/>
            <person name="Ouedraogo J.P."/>
            <person name="Overkamp K.M."/>
            <person name="Park H.-S."/>
            <person name="Perrone G."/>
            <person name="Piumi F."/>
            <person name="Punt P.J."/>
            <person name="Ram A.F."/>
            <person name="Ramon A."/>
            <person name="Rauscher S."/>
            <person name="Record E."/>
            <person name="Riano-Pachon D.M."/>
            <person name="Robert V."/>
            <person name="Roehrig J."/>
            <person name="Ruller R."/>
            <person name="Salamov A."/>
            <person name="Salih N.S."/>
            <person name="Samson R.A."/>
            <person name="Sandor E."/>
            <person name="Sanguinetti M."/>
            <person name="Schuetze T."/>
            <person name="Sepcic K."/>
            <person name="Shelest E."/>
            <person name="Sherlock G."/>
            <person name="Sophianopoulou V."/>
            <person name="Squina F.M."/>
            <person name="Sun H."/>
            <person name="Susca A."/>
            <person name="Todd R.B."/>
            <person name="Tsang A."/>
            <person name="Unkles S.E."/>
            <person name="van de Wiele N."/>
            <person name="van Rossen-Uffink D."/>
            <person name="Oliveira J.V."/>
            <person name="Vesth T.C."/>
            <person name="Visser J."/>
            <person name="Yu J.-H."/>
            <person name="Zhou M."/>
            <person name="Andersen M.R."/>
            <person name="Archer D.B."/>
            <person name="Baker S.E."/>
            <person name="Benoit I."/>
            <person name="Brakhage A.A."/>
            <person name="Braus G.H."/>
            <person name="Fischer R."/>
            <person name="Frisvad J.C."/>
            <person name="Goldman G.H."/>
            <person name="Houbraken J."/>
            <person name="Oakley B."/>
            <person name="Pocsi I."/>
            <person name="Scazzocchio C."/>
            <person name="Seiboth B."/>
            <person name="vanKuyk P.A."/>
            <person name="Wortman J."/>
            <person name="Dyer P.S."/>
            <person name="Grigoriev I.V."/>
        </authorList>
    </citation>
    <scope>NUCLEOTIDE SEQUENCE [LARGE SCALE GENOMIC DNA]</scope>
    <source>
        <strain evidence="2">CBS 106.47</strain>
    </source>
</reference>
<dbReference type="Proteomes" id="UP000184063">
    <property type="component" value="Unassembled WGS sequence"/>
</dbReference>
<dbReference type="VEuPathDB" id="FungiDB:ASPFODRAFT_55192"/>